<protein>
    <submittedName>
        <fullName evidence="1">Uncharacterized protein</fullName>
    </submittedName>
</protein>
<keyword evidence="2" id="KW-1185">Reference proteome</keyword>
<evidence type="ECO:0000313" key="2">
    <source>
        <dbReference type="Proteomes" id="UP000274843"/>
    </source>
</evidence>
<gene>
    <name evidence="1" type="ORF">EDD35_6420</name>
</gene>
<dbReference type="AlphaFoldDB" id="A0A3N2H4Z8"/>
<dbReference type="RefSeq" id="WP_123686037.1">
    <property type="nucleotide sequence ID" value="NZ_RKHY01000001.1"/>
</dbReference>
<sequence length="143" mass="14884">MAYRIALYCTSGGLSAAEGLEAILTAAREQGADLALSERASGESWMSGVLGLGGARGDGGCHVEVHAQSPLAAVMVAEVSDREPSGRIRSADAVVTLTLSGTEVDWKVVRAVWIATRSMWTVVPHDDGSGFDVDLDELVAPLS</sequence>
<accession>A0A3N2H4Z8</accession>
<reference evidence="1 2" key="1">
    <citation type="submission" date="2018-11" db="EMBL/GenBank/DDBJ databases">
        <title>Sequencing the genomes of 1000 actinobacteria strains.</title>
        <authorList>
            <person name="Klenk H.-P."/>
        </authorList>
    </citation>
    <scope>NUCLEOTIDE SEQUENCE [LARGE SCALE GENOMIC DNA]</scope>
    <source>
        <strain evidence="1 2">DSM 44348</strain>
    </source>
</reference>
<organism evidence="1 2">
    <name type="scientific">Amycolatopsis thermoflava</name>
    <dbReference type="NCBI Taxonomy" id="84480"/>
    <lineage>
        <taxon>Bacteria</taxon>
        <taxon>Bacillati</taxon>
        <taxon>Actinomycetota</taxon>
        <taxon>Actinomycetes</taxon>
        <taxon>Pseudonocardiales</taxon>
        <taxon>Pseudonocardiaceae</taxon>
        <taxon>Amycolatopsis</taxon>
        <taxon>Amycolatopsis methanolica group</taxon>
    </lineage>
</organism>
<dbReference type="EMBL" id="RKHY01000001">
    <property type="protein sequence ID" value="ROS43997.1"/>
    <property type="molecule type" value="Genomic_DNA"/>
</dbReference>
<dbReference type="GeneID" id="301847686"/>
<dbReference type="Proteomes" id="UP000274843">
    <property type="component" value="Unassembled WGS sequence"/>
</dbReference>
<proteinExistence type="predicted"/>
<evidence type="ECO:0000313" key="1">
    <source>
        <dbReference type="EMBL" id="ROS43997.1"/>
    </source>
</evidence>
<comment type="caution">
    <text evidence="1">The sequence shown here is derived from an EMBL/GenBank/DDBJ whole genome shotgun (WGS) entry which is preliminary data.</text>
</comment>
<name>A0A3N2H4Z8_9PSEU</name>